<dbReference type="InterPro" id="IPR005119">
    <property type="entry name" value="LysR_subst-bd"/>
</dbReference>
<organism evidence="6 7">
    <name type="scientific">Campylobacter peloridis</name>
    <dbReference type="NCBI Taxonomy" id="488546"/>
    <lineage>
        <taxon>Bacteria</taxon>
        <taxon>Pseudomonadati</taxon>
        <taxon>Campylobacterota</taxon>
        <taxon>Epsilonproteobacteria</taxon>
        <taxon>Campylobacterales</taxon>
        <taxon>Campylobacteraceae</taxon>
        <taxon>Campylobacter</taxon>
    </lineage>
</organism>
<dbReference type="GO" id="GO:0000976">
    <property type="term" value="F:transcription cis-regulatory region binding"/>
    <property type="evidence" value="ECO:0007669"/>
    <property type="project" value="TreeGrafter"/>
</dbReference>
<dbReference type="SUPFAM" id="SSF46785">
    <property type="entry name" value="Winged helix' DNA-binding domain"/>
    <property type="match status" value="1"/>
</dbReference>
<proteinExistence type="inferred from homology"/>
<evidence type="ECO:0000256" key="3">
    <source>
        <dbReference type="ARBA" id="ARBA00023125"/>
    </source>
</evidence>
<sequence>MIKNIYQRKNMTFKQLKYFQALSKNLNLRACAKELNITQSALSLAIFELEKSLNTKLFDRNAKFLSLNEKGKMFLKQITPLMIEFQRIENLMQNDENYQLSMKVSQNVGTFLLAGVLNKKDEKIKLELSLDNSKNIIKNILDKEIDLGIIEGICKDKDLEKIKICDDELIVVSNKKLDKEYFIDELKDYQWLSREKGSGAKEVFVNALPKNIKLNLVYELNSTAMIKELIKKGNFLAVLPKFSVKEELENKKLFQVKLKNFKISRELFIIYHKNKEPNEKFLNFCDFLIKQIQKEILA</sequence>
<reference evidence="6 7" key="1">
    <citation type="submission" date="2019-07" db="EMBL/GenBank/DDBJ databases">
        <title>Rapid identification of Enteric Bacteria from Whole Genome Sequences (WGS) using Average Nucleotide Identity (ANI).</title>
        <authorList>
            <person name="Lane C."/>
        </authorList>
    </citation>
    <scope>NUCLEOTIDE SEQUENCE [LARGE SCALE GENOMIC DNA]</scope>
    <source>
        <strain evidence="6 7">2016D-0250</strain>
    </source>
</reference>
<evidence type="ECO:0000259" key="5">
    <source>
        <dbReference type="PROSITE" id="PS50931"/>
    </source>
</evidence>
<accession>A0A5C7DR64</accession>
<dbReference type="PANTHER" id="PTHR30126:SF40">
    <property type="entry name" value="HTH-TYPE TRANSCRIPTIONAL REGULATOR GLTR"/>
    <property type="match status" value="1"/>
</dbReference>
<comment type="similarity">
    <text evidence="1">Belongs to the LysR transcriptional regulatory family.</text>
</comment>
<comment type="caution">
    <text evidence="6">The sequence shown here is derived from an EMBL/GenBank/DDBJ whole genome shotgun (WGS) entry which is preliminary data.</text>
</comment>
<dbReference type="Gene3D" id="1.10.10.10">
    <property type="entry name" value="Winged helix-like DNA-binding domain superfamily/Winged helix DNA-binding domain"/>
    <property type="match status" value="1"/>
</dbReference>
<dbReference type="SUPFAM" id="SSF53850">
    <property type="entry name" value="Periplasmic binding protein-like II"/>
    <property type="match status" value="1"/>
</dbReference>
<evidence type="ECO:0000313" key="6">
    <source>
        <dbReference type="EMBL" id="TXE83668.1"/>
    </source>
</evidence>
<dbReference type="InterPro" id="IPR036388">
    <property type="entry name" value="WH-like_DNA-bd_sf"/>
</dbReference>
<keyword evidence="4" id="KW-0804">Transcription</keyword>
<dbReference type="PANTHER" id="PTHR30126">
    <property type="entry name" value="HTH-TYPE TRANSCRIPTIONAL REGULATOR"/>
    <property type="match status" value="1"/>
</dbReference>
<evidence type="ECO:0000256" key="1">
    <source>
        <dbReference type="ARBA" id="ARBA00009437"/>
    </source>
</evidence>
<keyword evidence="2" id="KW-0805">Transcription regulation</keyword>
<dbReference type="Pfam" id="PF03466">
    <property type="entry name" value="LysR_substrate"/>
    <property type="match status" value="1"/>
</dbReference>
<dbReference type="AlphaFoldDB" id="A0A5C7DR64"/>
<dbReference type="Pfam" id="PF00126">
    <property type="entry name" value="HTH_1"/>
    <property type="match status" value="1"/>
</dbReference>
<evidence type="ECO:0000313" key="7">
    <source>
        <dbReference type="Proteomes" id="UP000321310"/>
    </source>
</evidence>
<dbReference type="EMBL" id="VOWB01000025">
    <property type="protein sequence ID" value="TXE83668.1"/>
    <property type="molecule type" value="Genomic_DNA"/>
</dbReference>
<evidence type="ECO:0000256" key="4">
    <source>
        <dbReference type="ARBA" id="ARBA00023163"/>
    </source>
</evidence>
<gene>
    <name evidence="6" type="ORF">FPD46_01980</name>
</gene>
<protein>
    <submittedName>
        <fullName evidence="6">LysR family transcriptional regulator</fullName>
    </submittedName>
</protein>
<evidence type="ECO:0000256" key="2">
    <source>
        <dbReference type="ARBA" id="ARBA00023015"/>
    </source>
</evidence>
<keyword evidence="3" id="KW-0238">DNA-binding</keyword>
<dbReference type="InterPro" id="IPR036390">
    <property type="entry name" value="WH_DNA-bd_sf"/>
</dbReference>
<dbReference type="PROSITE" id="PS50931">
    <property type="entry name" value="HTH_LYSR"/>
    <property type="match status" value="1"/>
</dbReference>
<dbReference type="InterPro" id="IPR000847">
    <property type="entry name" value="LysR_HTH_N"/>
</dbReference>
<name>A0A5C7DR64_9BACT</name>
<dbReference type="GO" id="GO:0003700">
    <property type="term" value="F:DNA-binding transcription factor activity"/>
    <property type="evidence" value="ECO:0007669"/>
    <property type="project" value="InterPro"/>
</dbReference>
<feature type="domain" description="HTH lysR-type" evidence="5">
    <location>
        <begin position="11"/>
        <end position="68"/>
    </location>
</feature>
<dbReference type="Proteomes" id="UP000321310">
    <property type="component" value="Unassembled WGS sequence"/>
</dbReference>
<dbReference type="Gene3D" id="3.40.190.290">
    <property type="match status" value="1"/>
</dbReference>
<dbReference type="PRINTS" id="PR00039">
    <property type="entry name" value="HTHLYSR"/>
</dbReference>